<name>A0AAP0D8J5_9ASTR</name>
<accession>A0AAP0D8J5</accession>
<protein>
    <submittedName>
        <fullName evidence="2">Uncharacterized protein</fullName>
    </submittedName>
</protein>
<evidence type="ECO:0000313" key="2">
    <source>
        <dbReference type="EMBL" id="KAK9068388.1"/>
    </source>
</evidence>
<gene>
    <name evidence="2" type="ORF">SSX86_012501</name>
</gene>
<evidence type="ECO:0000256" key="1">
    <source>
        <dbReference type="SAM" id="Phobius"/>
    </source>
</evidence>
<feature type="transmembrane region" description="Helical" evidence="1">
    <location>
        <begin position="78"/>
        <end position="97"/>
    </location>
</feature>
<feature type="transmembrane region" description="Helical" evidence="1">
    <location>
        <begin position="12"/>
        <end position="33"/>
    </location>
</feature>
<dbReference type="Proteomes" id="UP001408789">
    <property type="component" value="Unassembled WGS sequence"/>
</dbReference>
<dbReference type="EMBL" id="JBCNJP010000014">
    <property type="protein sequence ID" value="KAK9068388.1"/>
    <property type="molecule type" value="Genomic_DNA"/>
</dbReference>
<feature type="transmembrane region" description="Helical" evidence="1">
    <location>
        <begin position="45"/>
        <end position="66"/>
    </location>
</feature>
<dbReference type="PANTHER" id="PTHR35307:SF9">
    <property type="entry name" value="TRANSMEMBRANE PROTEIN"/>
    <property type="match status" value="1"/>
</dbReference>
<feature type="transmembrane region" description="Helical" evidence="1">
    <location>
        <begin position="335"/>
        <end position="368"/>
    </location>
</feature>
<keyword evidence="3" id="KW-1185">Reference proteome</keyword>
<organism evidence="2 3">
    <name type="scientific">Deinandra increscens subsp. villosa</name>
    <dbReference type="NCBI Taxonomy" id="3103831"/>
    <lineage>
        <taxon>Eukaryota</taxon>
        <taxon>Viridiplantae</taxon>
        <taxon>Streptophyta</taxon>
        <taxon>Embryophyta</taxon>
        <taxon>Tracheophyta</taxon>
        <taxon>Spermatophyta</taxon>
        <taxon>Magnoliopsida</taxon>
        <taxon>eudicotyledons</taxon>
        <taxon>Gunneridae</taxon>
        <taxon>Pentapetalae</taxon>
        <taxon>asterids</taxon>
        <taxon>campanulids</taxon>
        <taxon>Asterales</taxon>
        <taxon>Asteraceae</taxon>
        <taxon>Asteroideae</taxon>
        <taxon>Heliantheae alliance</taxon>
        <taxon>Madieae</taxon>
        <taxon>Madiinae</taxon>
        <taxon>Deinandra</taxon>
    </lineage>
</organism>
<dbReference type="PANTHER" id="PTHR35307">
    <property type="entry name" value="PROTEIN, PUTATIVE-RELATED"/>
    <property type="match status" value="1"/>
</dbReference>
<reference evidence="2 3" key="1">
    <citation type="submission" date="2024-04" db="EMBL/GenBank/DDBJ databases">
        <title>The reference genome of an endangered Asteraceae, Deinandra increscens subsp. villosa, native to the Central Coast of California.</title>
        <authorList>
            <person name="Guilliams M."/>
            <person name="Hasenstab-Lehman K."/>
            <person name="Meyer R."/>
            <person name="Mcevoy S."/>
        </authorList>
    </citation>
    <scope>NUCLEOTIDE SEQUENCE [LARGE SCALE GENOMIC DNA]</scope>
    <source>
        <tissue evidence="2">Leaf</tissue>
    </source>
</reference>
<dbReference type="AlphaFoldDB" id="A0AAP0D8J5"/>
<sequence length="732" mass="83979">MVWESPKEAMPWVGLYVVVASFICTLAMAVDAIQGIWYWKLWFPNRFFTLNASTITLIAIAMKLPVDLSVDDDVCNGNIVAVKVVGIFFLITMLANFLPSLGVMDDTELLMNMVALGILVTTIAVNIGIQSFTGVFIMPPFILPIFIFVYLWPFSIAMTISASRRKLEHRYKESQRLLSTYQEKRFSSKGLRSYVKKYWMMTETRNPQFVVACSSVSSAFGVICLFFSFLSIIIYIQSRREKLHCDTSDYKWSLNMISTVQSAGTIAGSIAPIFRCLSSIGHYNLSKEWSKNYLNVFRVEAHWIKRLQQWKHRHVHSYIPGRHCKIVFHNVKNIFLSFCIVLHIFVLVICKTICLVPRTFLILLSYFWRFIKLSLKRFQKVASTPTRNGTSDIKEYTMYVVQIEEDAKLSDSILRNTLRYITQVLIASEEKQPRNLIVLLEKSTGFNGVAVFENEQVQHLYQEETHNCWSLVIVTLTSIAITLPNIAYGHVKLLLSSLREGLQIVRHIEECLYGEGDDDVLEARKAAKRAWAEVEVYCSWLQFDLQKIARKGKTSKDILKLLGDEAEKIMREFKSGKKASIDQSPYKFILAGSMYGISRSMLLHFNEQNIWLSDEEIFEQISTMIADILFACFTNLPRVIKLKCHHHAIKKRAESIRNAAELFGKSKKILKMLKVRQLPNMDLQSRAYIDKWHVILKSQVLIDDEIPYDVASSTSIEPASPSCSEPLIVSIM</sequence>
<comment type="caution">
    <text evidence="2">The sequence shown here is derived from an EMBL/GenBank/DDBJ whole genome shotgun (WGS) entry which is preliminary data.</text>
</comment>
<feature type="transmembrane region" description="Helical" evidence="1">
    <location>
        <begin position="256"/>
        <end position="277"/>
    </location>
</feature>
<evidence type="ECO:0000313" key="3">
    <source>
        <dbReference type="Proteomes" id="UP001408789"/>
    </source>
</evidence>
<feature type="transmembrane region" description="Helical" evidence="1">
    <location>
        <begin position="209"/>
        <end position="236"/>
    </location>
</feature>
<keyword evidence="1" id="KW-0472">Membrane</keyword>
<keyword evidence="1" id="KW-1133">Transmembrane helix</keyword>
<feature type="transmembrane region" description="Helical" evidence="1">
    <location>
        <begin position="109"/>
        <end position="129"/>
    </location>
</feature>
<proteinExistence type="predicted"/>
<keyword evidence="1" id="KW-0812">Transmembrane</keyword>
<feature type="transmembrane region" description="Helical" evidence="1">
    <location>
        <begin position="141"/>
        <end position="162"/>
    </location>
</feature>